<keyword evidence="4" id="KW-1185">Reference proteome</keyword>
<evidence type="ECO:0000313" key="4">
    <source>
        <dbReference type="Proteomes" id="UP001501057"/>
    </source>
</evidence>
<dbReference type="InterPro" id="IPR036250">
    <property type="entry name" value="AcylCo_DH-like_C"/>
</dbReference>
<dbReference type="EMBL" id="BAAAME010000022">
    <property type="protein sequence ID" value="GAA1754657.1"/>
    <property type="molecule type" value="Genomic_DNA"/>
</dbReference>
<dbReference type="Proteomes" id="UP001501057">
    <property type="component" value="Unassembled WGS sequence"/>
</dbReference>
<evidence type="ECO:0000256" key="1">
    <source>
        <dbReference type="ARBA" id="ARBA00023002"/>
    </source>
</evidence>
<proteinExistence type="predicted"/>
<dbReference type="PIRSF" id="PIRSF016578">
    <property type="entry name" value="HsaA"/>
    <property type="match status" value="1"/>
</dbReference>
<accession>A0ABN2KFD4</accession>
<organism evidence="3 4">
    <name type="scientific">Aeromicrobium alkaliterrae</name>
    <dbReference type="NCBI Taxonomy" id="302168"/>
    <lineage>
        <taxon>Bacteria</taxon>
        <taxon>Bacillati</taxon>
        <taxon>Actinomycetota</taxon>
        <taxon>Actinomycetes</taxon>
        <taxon>Propionibacteriales</taxon>
        <taxon>Nocardioidaceae</taxon>
        <taxon>Aeromicrobium</taxon>
    </lineage>
</organism>
<dbReference type="SUPFAM" id="SSF47203">
    <property type="entry name" value="Acyl-CoA dehydrogenase C-terminal domain-like"/>
    <property type="match status" value="1"/>
</dbReference>
<evidence type="ECO:0000313" key="3">
    <source>
        <dbReference type="EMBL" id="GAA1754657.1"/>
    </source>
</evidence>
<dbReference type="PANTHER" id="PTHR48083">
    <property type="entry name" value="MEDIUM-CHAIN SPECIFIC ACYL-COA DEHYDROGENASE, MITOCHONDRIAL-RELATED"/>
    <property type="match status" value="1"/>
</dbReference>
<gene>
    <name evidence="3" type="ORF">GCM10009710_37310</name>
</gene>
<dbReference type="InterPro" id="IPR009100">
    <property type="entry name" value="AcylCoA_DH/oxidase_NM_dom_sf"/>
</dbReference>
<evidence type="ECO:0000259" key="2">
    <source>
        <dbReference type="Pfam" id="PF08028"/>
    </source>
</evidence>
<dbReference type="Gene3D" id="1.10.540.10">
    <property type="entry name" value="Acyl-CoA dehydrogenase/oxidase, N-terminal domain"/>
    <property type="match status" value="1"/>
</dbReference>
<dbReference type="Pfam" id="PF08028">
    <property type="entry name" value="Acyl-CoA_dh_2"/>
    <property type="match status" value="1"/>
</dbReference>
<dbReference type="InterPro" id="IPR037069">
    <property type="entry name" value="AcylCoA_DH/ox_N_sf"/>
</dbReference>
<dbReference type="SUPFAM" id="SSF56645">
    <property type="entry name" value="Acyl-CoA dehydrogenase NM domain-like"/>
    <property type="match status" value="1"/>
</dbReference>
<keyword evidence="1" id="KW-0560">Oxidoreductase</keyword>
<name>A0ABN2KFD4_9ACTN</name>
<feature type="domain" description="Acyl-CoA dehydrogenase C-terminal" evidence="2">
    <location>
        <begin position="248"/>
        <end position="379"/>
    </location>
</feature>
<dbReference type="Gene3D" id="1.20.140.10">
    <property type="entry name" value="Butyryl-CoA Dehydrogenase, subunit A, domain 3"/>
    <property type="match status" value="1"/>
</dbReference>
<sequence>MTSAFTGGGGSSVEHRDQWLETAASLLPLLRQGANAGEAARQVHPASVDALRSNGLFQMCAPIRVGGAEQNARTLVEVVSCLSRGDASAGWVAMIANCTAWTMGLLPDEARMAVYGGGGDVIAISQFGAGGTATPSGDQFVVDGRWPFASGSDLASWTIGGVKLALERDGTPELRWALMPVSAMTVVDDWNVAGMAASGSKTLVASDLAVPVSWTIPFEQFKGHAFAQWHCDETVFRTSVSAVACLALVAPLWGMVEEAWDITYVEAQSGRPIRQWNYDDARDAPGWRSGLAIARSKIDTGMFHLLRAADDIDDRARRGEVLTIAERSRIRNDQAVATVCFRTALDLLMDLNGARSFKLDNPLQRIWRDFGVASRHGLNNVPLNRDVYAHSLAGLDMEQFYDRL</sequence>
<reference evidence="3 4" key="1">
    <citation type="journal article" date="2019" name="Int. J. Syst. Evol. Microbiol.">
        <title>The Global Catalogue of Microorganisms (GCM) 10K type strain sequencing project: providing services to taxonomists for standard genome sequencing and annotation.</title>
        <authorList>
            <consortium name="The Broad Institute Genomics Platform"/>
            <consortium name="The Broad Institute Genome Sequencing Center for Infectious Disease"/>
            <person name="Wu L."/>
            <person name="Ma J."/>
        </authorList>
    </citation>
    <scope>NUCLEOTIDE SEQUENCE [LARGE SCALE GENOMIC DNA]</scope>
    <source>
        <strain evidence="3 4">JCM 13518</strain>
    </source>
</reference>
<dbReference type="InterPro" id="IPR046373">
    <property type="entry name" value="Acyl-CoA_Oxase/DH_mid-dom_sf"/>
</dbReference>
<dbReference type="InterPro" id="IPR050741">
    <property type="entry name" value="Acyl-CoA_dehydrogenase"/>
</dbReference>
<comment type="caution">
    <text evidence="3">The sequence shown here is derived from an EMBL/GenBank/DDBJ whole genome shotgun (WGS) entry which is preliminary data.</text>
</comment>
<dbReference type="Gene3D" id="2.40.110.10">
    <property type="entry name" value="Butyryl-CoA Dehydrogenase, subunit A, domain 2"/>
    <property type="match status" value="1"/>
</dbReference>
<dbReference type="InterPro" id="IPR013107">
    <property type="entry name" value="Acyl-CoA_DH_C"/>
</dbReference>
<protein>
    <submittedName>
        <fullName evidence="3">Acyl-CoA dehydrogenase family protein</fullName>
    </submittedName>
</protein>
<dbReference type="PANTHER" id="PTHR48083:SF19">
    <property type="entry name" value="FLAVIN-DEPENDENT MONOOXYGENASE, OXYGENASE SUBUNIT HSAA"/>
    <property type="match status" value="1"/>
</dbReference>